<dbReference type="Pfam" id="PF04082">
    <property type="entry name" value="Fungal_trans"/>
    <property type="match status" value="1"/>
</dbReference>
<dbReference type="RefSeq" id="XP_051364007.1">
    <property type="nucleotide sequence ID" value="XM_051504495.1"/>
</dbReference>
<dbReference type="GO" id="GO:0003677">
    <property type="term" value="F:DNA binding"/>
    <property type="evidence" value="ECO:0007669"/>
    <property type="project" value="InterPro"/>
</dbReference>
<keyword evidence="7" id="KW-1185">Reference proteome</keyword>
<dbReference type="PROSITE" id="PS50048">
    <property type="entry name" value="ZN2_CY6_FUNGAL_2"/>
    <property type="match status" value="1"/>
</dbReference>
<evidence type="ECO:0000256" key="3">
    <source>
        <dbReference type="ARBA" id="ARBA00023242"/>
    </source>
</evidence>
<dbReference type="Gene3D" id="4.10.240.10">
    <property type="entry name" value="Zn(2)-C6 fungal-type DNA-binding domain"/>
    <property type="match status" value="1"/>
</dbReference>
<comment type="caution">
    <text evidence="6">The sequence shown here is derived from an EMBL/GenBank/DDBJ whole genome shotgun (WGS) entry which is preliminary data.</text>
</comment>
<dbReference type="GO" id="GO:0005634">
    <property type="term" value="C:nucleus"/>
    <property type="evidence" value="ECO:0007669"/>
    <property type="project" value="UniProtKB-SubCell"/>
</dbReference>
<dbReference type="InterPro" id="IPR050613">
    <property type="entry name" value="Sec_Metabolite_Reg"/>
</dbReference>
<dbReference type="EMBL" id="JAGIXG020000009">
    <property type="protein sequence ID" value="KAI6783151.1"/>
    <property type="molecule type" value="Genomic_DNA"/>
</dbReference>
<dbReference type="CDD" id="cd12148">
    <property type="entry name" value="fungal_TF_MHR"/>
    <property type="match status" value="1"/>
</dbReference>
<keyword evidence="2" id="KW-0479">Metal-binding</keyword>
<dbReference type="OrthoDB" id="435881at2759"/>
<dbReference type="SMART" id="SM00906">
    <property type="entry name" value="Fungal_trans"/>
    <property type="match status" value="1"/>
</dbReference>
<evidence type="ECO:0000256" key="1">
    <source>
        <dbReference type="ARBA" id="ARBA00004123"/>
    </source>
</evidence>
<evidence type="ECO:0000256" key="2">
    <source>
        <dbReference type="ARBA" id="ARBA00022723"/>
    </source>
</evidence>
<accession>A0A9P9Y4C0</accession>
<name>A0A9P9Y4C0_9HYPO</name>
<dbReference type="AlphaFoldDB" id="A0A9P9Y4C0"/>
<keyword evidence="3" id="KW-0539">Nucleus</keyword>
<evidence type="ECO:0000313" key="7">
    <source>
        <dbReference type="Proteomes" id="UP001055219"/>
    </source>
</evidence>
<dbReference type="PANTHER" id="PTHR31001">
    <property type="entry name" value="UNCHARACTERIZED TRANSCRIPTIONAL REGULATORY PROTEIN"/>
    <property type="match status" value="1"/>
</dbReference>
<dbReference type="Pfam" id="PF00172">
    <property type="entry name" value="Zn_clus"/>
    <property type="match status" value="1"/>
</dbReference>
<comment type="subcellular location">
    <subcellularLocation>
        <location evidence="1">Nucleus</location>
    </subcellularLocation>
</comment>
<evidence type="ECO:0000259" key="5">
    <source>
        <dbReference type="PROSITE" id="PS50048"/>
    </source>
</evidence>
<dbReference type="SUPFAM" id="SSF57701">
    <property type="entry name" value="Zn2/Cys6 DNA-binding domain"/>
    <property type="match status" value="1"/>
</dbReference>
<organism evidence="6 7">
    <name type="scientific">Emericellopsis cladophorae</name>
    <dbReference type="NCBI Taxonomy" id="2686198"/>
    <lineage>
        <taxon>Eukaryota</taxon>
        <taxon>Fungi</taxon>
        <taxon>Dikarya</taxon>
        <taxon>Ascomycota</taxon>
        <taxon>Pezizomycotina</taxon>
        <taxon>Sordariomycetes</taxon>
        <taxon>Hypocreomycetidae</taxon>
        <taxon>Hypocreales</taxon>
        <taxon>Bionectriaceae</taxon>
        <taxon>Emericellopsis</taxon>
    </lineage>
</organism>
<dbReference type="InterPro" id="IPR007219">
    <property type="entry name" value="XnlR_reg_dom"/>
</dbReference>
<dbReference type="GO" id="GO:0006351">
    <property type="term" value="P:DNA-templated transcription"/>
    <property type="evidence" value="ECO:0007669"/>
    <property type="project" value="InterPro"/>
</dbReference>
<proteinExistence type="predicted"/>
<dbReference type="GO" id="GO:0008270">
    <property type="term" value="F:zinc ion binding"/>
    <property type="evidence" value="ECO:0007669"/>
    <property type="project" value="InterPro"/>
</dbReference>
<dbReference type="CDD" id="cd00067">
    <property type="entry name" value="GAL4"/>
    <property type="match status" value="1"/>
</dbReference>
<dbReference type="Proteomes" id="UP001055219">
    <property type="component" value="Unassembled WGS sequence"/>
</dbReference>
<feature type="compositionally biased region" description="Acidic residues" evidence="4">
    <location>
        <begin position="155"/>
        <end position="169"/>
    </location>
</feature>
<gene>
    <name evidence="6" type="ORF">J7T54_000653</name>
</gene>
<protein>
    <recommendedName>
        <fullName evidence="5">Zn(2)-C6 fungal-type domain-containing protein</fullName>
    </recommendedName>
</protein>
<dbReference type="PANTHER" id="PTHR31001:SF50">
    <property type="entry name" value="ZN(II)2CYS6 TRANSCRIPTION FACTOR (EUROFUNG)"/>
    <property type="match status" value="1"/>
</dbReference>
<reference evidence="6" key="2">
    <citation type="submission" date="2022-07" db="EMBL/GenBank/DDBJ databases">
        <authorList>
            <person name="Goncalves M.F.M."/>
            <person name="Hilario S."/>
            <person name="Van De Peer Y."/>
            <person name="Esteves A.C."/>
            <person name="Alves A."/>
        </authorList>
    </citation>
    <scope>NUCLEOTIDE SEQUENCE</scope>
    <source>
        <strain evidence="6">MUM 19.33</strain>
    </source>
</reference>
<feature type="region of interest" description="Disordered" evidence="4">
    <location>
        <begin position="153"/>
        <end position="173"/>
    </location>
</feature>
<dbReference type="InterPro" id="IPR001138">
    <property type="entry name" value="Zn2Cys6_DnaBD"/>
</dbReference>
<feature type="domain" description="Zn(2)-C6 fungal-type" evidence="5">
    <location>
        <begin position="11"/>
        <end position="41"/>
    </location>
</feature>
<evidence type="ECO:0000256" key="4">
    <source>
        <dbReference type="SAM" id="MobiDB-lite"/>
    </source>
</evidence>
<dbReference type="GO" id="GO:0000981">
    <property type="term" value="F:DNA-binding transcription factor activity, RNA polymerase II-specific"/>
    <property type="evidence" value="ECO:0007669"/>
    <property type="project" value="InterPro"/>
</dbReference>
<evidence type="ECO:0000313" key="6">
    <source>
        <dbReference type="EMBL" id="KAI6783151.1"/>
    </source>
</evidence>
<dbReference type="GeneID" id="75827172"/>
<dbReference type="SMART" id="SM00066">
    <property type="entry name" value="GAL4"/>
    <property type="match status" value="1"/>
</dbReference>
<dbReference type="InterPro" id="IPR036864">
    <property type="entry name" value="Zn2-C6_fun-type_DNA-bd_sf"/>
</dbReference>
<dbReference type="PROSITE" id="PS00463">
    <property type="entry name" value="ZN2_CY6_FUNGAL_1"/>
    <property type="match status" value="1"/>
</dbReference>
<sequence>MSEARGDKVLSCASCRQRKVKCDKTQPICTQCSRMSLECVYPSRKPTRRVTRLRQSELLERISRLEGIVGQADPEKLEELDKLTGVPATTSASRTAARDVHVKRPSAAAVDSFSSVPGQPSGQPFRETTARYMSDEFWGHLCREVVGIKAALEQPSDDENDNEDYEDSPESWGGGIQAVAAPSGFHLGNQHYQERGPLTHPPQQTLLALWRIYTLNVDPLVKILHRPSINQEIRHLLSIPIPYTPPPAMNALLFCIYFAAISTITPEQCRAQLGEEQNILALRYRLCAERALAAADYLNSDDLATLQAATLYVTMLRSYSTSRASWVLIGMIVRLAQAMNLHRDGQGKHFSPFEGEMRRRLWYFITVLDIRGAEDRGSDAILTPTSYNTIRPTNIDDEAFGPDTTEPLVPKATHAENVVLVCMSRCTIFGHIAHPRSQVAAAADDDDTDNSLATEQELINHVRAMENDFIHTVDQSSLPSRYAAEVSRLVILKLWLIVQYPFSSHPTVVPMRVSRATMLRTAVSVMELSHRMAEGAFKERFSWWTKCYVQWHPLAVALAELCVQTDGDLAQRAWDVIEKVYPLWGSAAADSTNGPLWRPIKKLYKRAKAARAQILMDDLSLRDKAPAPPASGPVSAEEFLLPRQVEPAAMVPSAIGLTQMAQPFDTMDMDPSILFQYPPATDMTFGCSLDASLGFDMSPWNEFLHDTQINSYSPGSGSGSGG</sequence>
<reference evidence="6" key="1">
    <citation type="journal article" date="2021" name="J Fungi (Basel)">
        <title>Genomic and Metabolomic Analyses of the Marine Fungus Emericellopsis cladophorae: Insights into Saltwater Adaptability Mechanisms and Its Biosynthetic Potential.</title>
        <authorList>
            <person name="Goncalves M.F.M."/>
            <person name="Hilario S."/>
            <person name="Van de Peer Y."/>
            <person name="Esteves A.C."/>
            <person name="Alves A."/>
        </authorList>
    </citation>
    <scope>NUCLEOTIDE SEQUENCE</scope>
    <source>
        <strain evidence="6">MUM 19.33</strain>
    </source>
</reference>